<evidence type="ECO:0000313" key="3">
    <source>
        <dbReference type="EMBL" id="VDN23063.1"/>
    </source>
</evidence>
<feature type="domain" description="Integrator complex subunit 5 N-terminal" evidence="2">
    <location>
        <begin position="67"/>
        <end position="120"/>
    </location>
</feature>
<dbReference type="InterPro" id="IPR029445">
    <property type="entry name" value="INTS5_N"/>
</dbReference>
<protein>
    <submittedName>
        <fullName evidence="5">INTS5_N domain-containing protein</fullName>
    </submittedName>
</protein>
<sequence>MGRMLSPESSSSRGTRIVHRSRRHVPQRNEQGVKRYLFDFYTIAGLVEDIGAVYRNLNLRPIWAKSNLMLLLDPCLTVFAKVPSSRSAVLNFTGMLIHEATHLYFSKKENTHISKKIKIIENS</sequence>
<name>A0A183DYN3_9BILA</name>
<organism evidence="5">
    <name type="scientific">Gongylonema pulchrum</name>
    <dbReference type="NCBI Taxonomy" id="637853"/>
    <lineage>
        <taxon>Eukaryota</taxon>
        <taxon>Metazoa</taxon>
        <taxon>Ecdysozoa</taxon>
        <taxon>Nematoda</taxon>
        <taxon>Chromadorea</taxon>
        <taxon>Rhabditida</taxon>
        <taxon>Spirurina</taxon>
        <taxon>Spiruromorpha</taxon>
        <taxon>Spiruroidea</taxon>
        <taxon>Gongylonematidae</taxon>
        <taxon>Gongylonema</taxon>
    </lineage>
</organism>
<dbReference type="AlphaFoldDB" id="A0A183DYN3"/>
<evidence type="ECO:0000259" key="2">
    <source>
        <dbReference type="Pfam" id="PF14837"/>
    </source>
</evidence>
<dbReference type="OrthoDB" id="69088at2759"/>
<accession>A0A183DYN3</accession>
<evidence type="ECO:0000256" key="1">
    <source>
        <dbReference type="SAM" id="MobiDB-lite"/>
    </source>
</evidence>
<dbReference type="EMBL" id="UYRT01080609">
    <property type="protein sequence ID" value="VDN23063.1"/>
    <property type="molecule type" value="Genomic_DNA"/>
</dbReference>
<dbReference type="WBParaSite" id="GPUH_0001383901-mRNA-1">
    <property type="protein sequence ID" value="GPUH_0001383901-mRNA-1"/>
    <property type="gene ID" value="GPUH_0001383901"/>
</dbReference>
<gene>
    <name evidence="3" type="ORF">GPUH_LOCUS13824</name>
</gene>
<reference evidence="5" key="1">
    <citation type="submission" date="2016-06" db="UniProtKB">
        <authorList>
            <consortium name="WormBaseParasite"/>
        </authorList>
    </citation>
    <scope>IDENTIFICATION</scope>
</reference>
<feature type="region of interest" description="Disordered" evidence="1">
    <location>
        <begin position="1"/>
        <end position="27"/>
    </location>
</feature>
<keyword evidence="4" id="KW-1185">Reference proteome</keyword>
<feature type="compositionally biased region" description="Basic residues" evidence="1">
    <location>
        <begin position="16"/>
        <end position="26"/>
    </location>
</feature>
<proteinExistence type="predicted"/>
<evidence type="ECO:0000313" key="4">
    <source>
        <dbReference type="Proteomes" id="UP000271098"/>
    </source>
</evidence>
<dbReference type="Proteomes" id="UP000271098">
    <property type="component" value="Unassembled WGS sequence"/>
</dbReference>
<evidence type="ECO:0000313" key="5">
    <source>
        <dbReference type="WBParaSite" id="GPUH_0001383901-mRNA-1"/>
    </source>
</evidence>
<reference evidence="3 4" key="2">
    <citation type="submission" date="2018-11" db="EMBL/GenBank/DDBJ databases">
        <authorList>
            <consortium name="Pathogen Informatics"/>
        </authorList>
    </citation>
    <scope>NUCLEOTIDE SEQUENCE [LARGE SCALE GENOMIC DNA]</scope>
</reference>
<dbReference type="Pfam" id="PF14837">
    <property type="entry name" value="INTS5_N"/>
    <property type="match status" value="1"/>
</dbReference>